<feature type="binding site" evidence="8">
    <location>
        <position position="119"/>
    </location>
    <ligand>
        <name>Mg(2+)</name>
        <dbReference type="ChEBI" id="CHEBI:18420"/>
    </ligand>
</feature>
<evidence type="ECO:0000256" key="5">
    <source>
        <dbReference type="ARBA" id="ARBA00022842"/>
    </source>
</evidence>
<evidence type="ECO:0000256" key="4">
    <source>
        <dbReference type="ARBA" id="ARBA00022741"/>
    </source>
</evidence>
<feature type="binding site" evidence="8">
    <location>
        <position position="119"/>
    </location>
    <ligand>
        <name>GTP</name>
        <dbReference type="ChEBI" id="CHEBI:37565"/>
    </ligand>
</feature>
<comment type="caution">
    <text evidence="10">The sequence shown here is derived from an EMBL/GenBank/DDBJ whole genome shotgun (WGS) entry which is preliminary data.</text>
</comment>
<feature type="domain" description="MobA-like NTP transferase" evidence="9">
    <location>
        <begin position="8"/>
        <end position="175"/>
    </location>
</feature>
<dbReference type="HAMAP" id="MF_00316">
    <property type="entry name" value="MobA"/>
    <property type="match status" value="1"/>
</dbReference>
<keyword evidence="10" id="KW-0548">Nucleotidyltransferase</keyword>
<gene>
    <name evidence="8 10" type="primary">mobA</name>
    <name evidence="10" type="ORF">GCM10011505_28160</name>
</gene>
<evidence type="ECO:0000256" key="8">
    <source>
        <dbReference type="HAMAP-Rule" id="MF_00316"/>
    </source>
</evidence>
<comment type="catalytic activity">
    <reaction evidence="8">
        <text>Mo-molybdopterin + GTP + H(+) = Mo-molybdopterin guanine dinucleotide + diphosphate</text>
        <dbReference type="Rhea" id="RHEA:34243"/>
        <dbReference type="ChEBI" id="CHEBI:15378"/>
        <dbReference type="ChEBI" id="CHEBI:33019"/>
        <dbReference type="ChEBI" id="CHEBI:37565"/>
        <dbReference type="ChEBI" id="CHEBI:71302"/>
        <dbReference type="ChEBI" id="CHEBI:71310"/>
        <dbReference type="EC" id="2.7.7.77"/>
    </reaction>
</comment>
<evidence type="ECO:0000256" key="6">
    <source>
        <dbReference type="ARBA" id="ARBA00023134"/>
    </source>
</evidence>
<proteinExistence type="inferred from homology"/>
<keyword evidence="7 8" id="KW-0501">Molybdenum cofactor biosynthesis</keyword>
<evidence type="ECO:0000256" key="7">
    <source>
        <dbReference type="ARBA" id="ARBA00023150"/>
    </source>
</evidence>
<comment type="cofactor">
    <cofactor evidence="8">
        <name>Mg(2+)</name>
        <dbReference type="ChEBI" id="CHEBI:18420"/>
    </cofactor>
</comment>
<feature type="binding site" evidence="8">
    <location>
        <position position="24"/>
    </location>
    <ligand>
        <name>GTP</name>
        <dbReference type="ChEBI" id="CHEBI:37565"/>
    </ligand>
</feature>
<keyword evidence="4 8" id="KW-0547">Nucleotide-binding</keyword>
<protein>
    <recommendedName>
        <fullName evidence="8">Molybdenum cofactor guanylyltransferase</fullName>
        <shortName evidence="8">MoCo guanylyltransferase</shortName>
        <ecNumber evidence="8">2.7.7.77</ecNumber>
    </recommendedName>
    <alternativeName>
        <fullName evidence="8">GTP:molybdopterin guanylyltransferase</fullName>
    </alternativeName>
    <alternativeName>
        <fullName evidence="8">Mo-MPT guanylyltransferase</fullName>
    </alternativeName>
    <alternativeName>
        <fullName evidence="8">Molybdopterin guanylyltransferase</fullName>
    </alternativeName>
    <alternativeName>
        <fullName evidence="8">Molybdopterin-guanine dinucleotide synthase</fullName>
        <shortName evidence="8">MGD synthase</shortName>
    </alternativeName>
</protein>
<dbReference type="Proteomes" id="UP000603352">
    <property type="component" value="Unassembled WGS sequence"/>
</dbReference>
<evidence type="ECO:0000259" key="9">
    <source>
        <dbReference type="Pfam" id="PF12804"/>
    </source>
</evidence>
<dbReference type="EMBL" id="BMDZ01000032">
    <property type="protein sequence ID" value="GGB45254.1"/>
    <property type="molecule type" value="Genomic_DNA"/>
</dbReference>
<comment type="similarity">
    <text evidence="8">Belongs to the MobA family.</text>
</comment>
<sequence>MAQTEIAGLILNGGRATRMGGVDKGAMDLAGRPMLAHVIDRIRPQVGRLAISIRLGATLPRPTGSDTSPAGRDRRMGDLAALIDQPGPSIGPIAGIEAGLAWAATLEPQPVALLVVPNDAPLLPLNLVEGLVRAMPAGGLIRPAVAASFGRIHPVVSLWPLALAPAVRALAETARACAGNGGRAGSLGGALAALGAVAADFPAAPSGADPFLNINTPAALAVADAAARRG</sequence>
<accession>A0ABQ1IKA7</accession>
<keyword evidence="11" id="KW-1185">Reference proteome</keyword>
<dbReference type="InterPro" id="IPR013482">
    <property type="entry name" value="Molybde_CF_guanTrfase"/>
</dbReference>
<keyword evidence="5 8" id="KW-0460">Magnesium</keyword>
<keyword evidence="2 8" id="KW-0808">Transferase</keyword>
<comment type="function">
    <text evidence="8">Transfers a GMP moiety from GTP to Mo-molybdopterin (Mo-MPT) cofactor (Moco or molybdenum cofactor) to form Mo-molybdopterin guanine dinucleotide (Mo-MGD) cofactor.</text>
</comment>
<evidence type="ECO:0000313" key="10">
    <source>
        <dbReference type="EMBL" id="GGB45254.1"/>
    </source>
</evidence>
<organism evidence="10 11">
    <name type="scientific">Tistrella bauzanensis</name>
    <dbReference type="NCBI Taxonomy" id="657419"/>
    <lineage>
        <taxon>Bacteria</taxon>
        <taxon>Pseudomonadati</taxon>
        <taxon>Pseudomonadota</taxon>
        <taxon>Alphaproteobacteria</taxon>
        <taxon>Geminicoccales</taxon>
        <taxon>Geminicoccaceae</taxon>
        <taxon>Tistrella</taxon>
    </lineage>
</organism>
<evidence type="ECO:0000313" key="11">
    <source>
        <dbReference type="Proteomes" id="UP000603352"/>
    </source>
</evidence>
<comment type="caution">
    <text evidence="8">Lacks conserved residue(s) required for the propagation of feature annotation.</text>
</comment>
<name>A0ABQ1IKA7_9PROT</name>
<dbReference type="InterPro" id="IPR029044">
    <property type="entry name" value="Nucleotide-diphossugar_trans"/>
</dbReference>
<feature type="binding site" evidence="8">
    <location>
        <begin position="11"/>
        <end position="13"/>
    </location>
    <ligand>
        <name>GTP</name>
        <dbReference type="ChEBI" id="CHEBI:37565"/>
    </ligand>
</feature>
<comment type="domain">
    <text evidence="8">The N-terminal domain determines nucleotide recognition and specific binding, while the C-terminal domain determines the specific binding to the target protein.</text>
</comment>
<evidence type="ECO:0000256" key="2">
    <source>
        <dbReference type="ARBA" id="ARBA00022679"/>
    </source>
</evidence>
<dbReference type="EC" id="2.7.7.77" evidence="8"/>
<keyword evidence="3 8" id="KW-0479">Metal-binding</keyword>
<feature type="binding site" evidence="8">
    <location>
        <position position="84"/>
    </location>
    <ligand>
        <name>GTP</name>
        <dbReference type="ChEBI" id="CHEBI:37565"/>
    </ligand>
</feature>
<comment type="subcellular location">
    <subcellularLocation>
        <location evidence="8">Cytoplasm</location>
    </subcellularLocation>
</comment>
<keyword evidence="1 8" id="KW-0963">Cytoplasm</keyword>
<dbReference type="Gene3D" id="3.90.550.10">
    <property type="entry name" value="Spore Coat Polysaccharide Biosynthesis Protein SpsA, Chain A"/>
    <property type="match status" value="1"/>
</dbReference>
<dbReference type="CDD" id="cd02503">
    <property type="entry name" value="MobA"/>
    <property type="match status" value="1"/>
</dbReference>
<dbReference type="GO" id="GO:0016779">
    <property type="term" value="F:nucleotidyltransferase activity"/>
    <property type="evidence" value="ECO:0007669"/>
    <property type="project" value="UniProtKB-KW"/>
</dbReference>
<dbReference type="PANTHER" id="PTHR19136:SF81">
    <property type="entry name" value="MOLYBDENUM COFACTOR GUANYLYLTRANSFERASE"/>
    <property type="match status" value="1"/>
</dbReference>
<dbReference type="PANTHER" id="PTHR19136">
    <property type="entry name" value="MOLYBDENUM COFACTOR GUANYLYLTRANSFERASE"/>
    <property type="match status" value="1"/>
</dbReference>
<keyword evidence="6 8" id="KW-0342">GTP-binding</keyword>
<dbReference type="RefSeq" id="WP_188578932.1">
    <property type="nucleotide sequence ID" value="NZ_BMDZ01000032.1"/>
</dbReference>
<dbReference type="InterPro" id="IPR025877">
    <property type="entry name" value="MobA-like_NTP_Trfase"/>
</dbReference>
<dbReference type="SUPFAM" id="SSF53448">
    <property type="entry name" value="Nucleotide-diphospho-sugar transferases"/>
    <property type="match status" value="1"/>
</dbReference>
<evidence type="ECO:0000256" key="1">
    <source>
        <dbReference type="ARBA" id="ARBA00022490"/>
    </source>
</evidence>
<evidence type="ECO:0000256" key="3">
    <source>
        <dbReference type="ARBA" id="ARBA00022723"/>
    </source>
</evidence>
<reference evidence="11" key="1">
    <citation type="journal article" date="2019" name="Int. J. Syst. Evol. Microbiol.">
        <title>The Global Catalogue of Microorganisms (GCM) 10K type strain sequencing project: providing services to taxonomists for standard genome sequencing and annotation.</title>
        <authorList>
            <consortium name="The Broad Institute Genomics Platform"/>
            <consortium name="The Broad Institute Genome Sequencing Center for Infectious Disease"/>
            <person name="Wu L."/>
            <person name="Ma J."/>
        </authorList>
    </citation>
    <scope>NUCLEOTIDE SEQUENCE [LARGE SCALE GENOMIC DNA]</scope>
    <source>
        <strain evidence="11">CGMCC 1.10188</strain>
    </source>
</reference>
<dbReference type="Pfam" id="PF12804">
    <property type="entry name" value="NTP_transf_3"/>
    <property type="match status" value="1"/>
</dbReference>
<comment type="subunit">
    <text evidence="8">Monomer.</text>
</comment>